<feature type="chain" id="PRO_5029814795" description="TMF family protein" evidence="1">
    <location>
        <begin position="19"/>
        <end position="359"/>
    </location>
</feature>
<protein>
    <recommendedName>
        <fullName evidence="4">TMF family protein</fullName>
    </recommendedName>
</protein>
<organism evidence="2 3">
    <name type="scientific">Spirosoma arboris</name>
    <dbReference type="NCBI Taxonomy" id="2682092"/>
    <lineage>
        <taxon>Bacteria</taxon>
        <taxon>Pseudomonadati</taxon>
        <taxon>Bacteroidota</taxon>
        <taxon>Cytophagia</taxon>
        <taxon>Cytophagales</taxon>
        <taxon>Cytophagaceae</taxon>
        <taxon>Spirosoma</taxon>
    </lineage>
</organism>
<keyword evidence="1" id="KW-0732">Signal</keyword>
<name>A0A7K1SN43_9BACT</name>
<sequence>MKHLFTFFLLISIYSVKAQRNYIANTANSDSPGLENTVVGASAGFTSLTGGDNSFFGFSAGLNAGPGYDNTFIGSYAGANSRFGISNTFVGSFSGYSNVAGVSNVMIGDGVGYQNNGSYNTFIGNNAGYNNTIGSYNIFHGHVAGYSNTTGSHNIIIGPNAGTTITNGDDNVLIGYSSQAEDGLHNATAIGSGSRVVISNALILGNQANVGIGTSAPTTRLEVVSETPDNSGLRLSNLTTASPATQSTDQFLSVDEKGNVIKAGYKLRINNPSEWSDKVFVPGYQLKPLSEVKKFIDANQHLPGIPSAVEVAKEGVDLVKMNAKLLEKVEELTLYLLEQQKANKEMKAEIDELRALIKK</sequence>
<dbReference type="RefSeq" id="WP_157590027.1">
    <property type="nucleotide sequence ID" value="NZ_WPIN01000021.1"/>
</dbReference>
<gene>
    <name evidence="2" type="ORF">GO755_34680</name>
</gene>
<evidence type="ECO:0000313" key="2">
    <source>
        <dbReference type="EMBL" id="MVM35220.1"/>
    </source>
</evidence>
<comment type="caution">
    <text evidence="2">The sequence shown here is derived from an EMBL/GenBank/DDBJ whole genome shotgun (WGS) entry which is preliminary data.</text>
</comment>
<evidence type="ECO:0008006" key="4">
    <source>
        <dbReference type="Google" id="ProtNLM"/>
    </source>
</evidence>
<accession>A0A7K1SN43</accession>
<reference evidence="2 3" key="1">
    <citation type="submission" date="2019-12" db="EMBL/GenBank/DDBJ databases">
        <title>Spirosoma sp. HMF4905 genome sequencing and assembly.</title>
        <authorList>
            <person name="Kang H."/>
            <person name="Cha I."/>
            <person name="Kim H."/>
            <person name="Joh K."/>
        </authorList>
    </citation>
    <scope>NUCLEOTIDE SEQUENCE [LARGE SCALE GENOMIC DNA]</scope>
    <source>
        <strain evidence="2 3">HMF4905</strain>
    </source>
</reference>
<dbReference type="InterPro" id="IPR011049">
    <property type="entry name" value="Serralysin-like_metalloprot_C"/>
</dbReference>
<evidence type="ECO:0000256" key="1">
    <source>
        <dbReference type="SAM" id="SignalP"/>
    </source>
</evidence>
<dbReference type="EMBL" id="WPIN01000021">
    <property type="protein sequence ID" value="MVM35220.1"/>
    <property type="molecule type" value="Genomic_DNA"/>
</dbReference>
<keyword evidence="3" id="KW-1185">Reference proteome</keyword>
<feature type="signal peptide" evidence="1">
    <location>
        <begin position="1"/>
        <end position="18"/>
    </location>
</feature>
<dbReference type="Gene3D" id="2.150.10.10">
    <property type="entry name" value="Serralysin-like metalloprotease, C-terminal"/>
    <property type="match status" value="1"/>
</dbReference>
<proteinExistence type="predicted"/>
<dbReference type="AlphaFoldDB" id="A0A7K1SN43"/>
<dbReference type="Proteomes" id="UP000436006">
    <property type="component" value="Unassembled WGS sequence"/>
</dbReference>
<evidence type="ECO:0000313" key="3">
    <source>
        <dbReference type="Proteomes" id="UP000436006"/>
    </source>
</evidence>